<evidence type="ECO:0000256" key="4">
    <source>
        <dbReference type="ARBA" id="ARBA00022692"/>
    </source>
</evidence>
<comment type="subcellular location">
    <subcellularLocation>
        <location evidence="1">Membrane</location>
        <topology evidence="1">Multi-pass membrane protein</topology>
    </subcellularLocation>
</comment>
<feature type="region of interest" description="Disordered" evidence="8">
    <location>
        <begin position="1358"/>
        <end position="1418"/>
    </location>
</feature>
<feature type="compositionally biased region" description="Polar residues" evidence="8">
    <location>
        <begin position="1453"/>
        <end position="1472"/>
    </location>
</feature>
<feature type="compositionally biased region" description="Polar residues" evidence="8">
    <location>
        <begin position="1358"/>
        <end position="1368"/>
    </location>
</feature>
<name>A0ABQ8CSN3_BRANA</name>
<feature type="domain" description="Peptidase S54 rhomboid" evidence="10">
    <location>
        <begin position="781"/>
        <end position="891"/>
    </location>
</feature>
<accession>A0ABQ8CSN3</accession>
<feature type="transmembrane region" description="Helical" evidence="9">
    <location>
        <begin position="110"/>
        <end position="128"/>
    </location>
</feature>
<feature type="region of interest" description="Disordered" evidence="8">
    <location>
        <begin position="1441"/>
        <end position="1522"/>
    </location>
</feature>
<keyword evidence="6 9" id="KW-1133">Transmembrane helix</keyword>
<dbReference type="InterPro" id="IPR035952">
    <property type="entry name" value="Rhomboid-like_sf"/>
</dbReference>
<organism evidence="11 12">
    <name type="scientific">Brassica napus</name>
    <name type="common">Rape</name>
    <dbReference type="NCBI Taxonomy" id="3708"/>
    <lineage>
        <taxon>Eukaryota</taxon>
        <taxon>Viridiplantae</taxon>
        <taxon>Streptophyta</taxon>
        <taxon>Embryophyta</taxon>
        <taxon>Tracheophyta</taxon>
        <taxon>Spermatophyta</taxon>
        <taxon>Magnoliopsida</taxon>
        <taxon>eudicotyledons</taxon>
        <taxon>Gunneridae</taxon>
        <taxon>Pentapetalae</taxon>
        <taxon>rosids</taxon>
        <taxon>malvids</taxon>
        <taxon>Brassicales</taxon>
        <taxon>Brassicaceae</taxon>
        <taxon>Brassiceae</taxon>
        <taxon>Brassica</taxon>
    </lineage>
</organism>
<gene>
    <name evidence="11" type="ORF">HID58_027762</name>
</gene>
<feature type="transmembrane region" description="Helical" evidence="9">
    <location>
        <begin position="822"/>
        <end position="844"/>
    </location>
</feature>
<dbReference type="PANTHER" id="PTHR46093">
    <property type="entry name" value="ACYL-COA-BINDING DOMAIN-CONTAINING PROTEIN 5"/>
    <property type="match status" value="1"/>
</dbReference>
<feature type="transmembrane region" description="Helical" evidence="9">
    <location>
        <begin position="487"/>
        <end position="506"/>
    </location>
</feature>
<dbReference type="InterPro" id="IPR011043">
    <property type="entry name" value="Gal_Oxase/kelch_b-propeller"/>
</dbReference>
<feature type="transmembrane region" description="Helical" evidence="9">
    <location>
        <begin position="433"/>
        <end position="455"/>
    </location>
</feature>
<evidence type="ECO:0000256" key="7">
    <source>
        <dbReference type="ARBA" id="ARBA00023136"/>
    </source>
</evidence>
<dbReference type="InterPro" id="IPR015915">
    <property type="entry name" value="Kelch-typ_b-propeller"/>
</dbReference>
<evidence type="ECO:0000256" key="1">
    <source>
        <dbReference type="ARBA" id="ARBA00004141"/>
    </source>
</evidence>
<keyword evidence="3" id="KW-0880">Kelch repeat</keyword>
<keyword evidence="4 9" id="KW-0812">Transmembrane</keyword>
<dbReference type="SUPFAM" id="SSF50965">
    <property type="entry name" value="Galactose oxidase, central domain"/>
    <property type="match status" value="2"/>
</dbReference>
<dbReference type="Pfam" id="PF13415">
    <property type="entry name" value="Beta-prop_FBX42"/>
    <property type="match status" value="1"/>
</dbReference>
<feature type="domain" description="Peptidase S54 rhomboid" evidence="10">
    <location>
        <begin position="148"/>
        <end position="303"/>
    </location>
</feature>
<evidence type="ECO:0000256" key="8">
    <source>
        <dbReference type="SAM" id="MobiDB-lite"/>
    </source>
</evidence>
<keyword evidence="5" id="KW-0677">Repeat</keyword>
<feature type="domain" description="Peptidase S54 rhomboid" evidence="10">
    <location>
        <begin position="470"/>
        <end position="601"/>
    </location>
</feature>
<dbReference type="Proteomes" id="UP000824890">
    <property type="component" value="Unassembled WGS sequence"/>
</dbReference>
<sequence>MVKMHALFSRRFVVGSSSSSQLTKSLMKKKLAFSHSSQSRHILSHLPSSSFVTRFVPSLLSLSEKAHGSGSVLEARAGFFYTQLPPPKPWVFTGFQKRGWKSWFNGANGVVFGLIIANAAVFTMWKVYDREWMIKNFALSLKSFMTGRIHTLITSGFSNVGTSQLIMNMIGLYYFGTRIARTLGPVYLLKLYIAGSLAGSLLFLSAHAVMAILKSQGVSYKGQSKPIGLLGPQGSVYAIALLDMCLYPKVTTYFAFICRVPVMLVILSFENKVLKVLDGEQKRITAGMIHAVGGAMVAAIAWRRIKKEKDKKKMHAHALFSRRFVVGSSSSSQLTKSLMKKKKLAFSHLSQSRHILSHLLPSSGLASSSSSVGLRSEKIDGFFANTLRRNTHLKLKPGSMLEARARFFDPQLLPKPWVFTGFQKRGWKSWFNAANGVVFGLIIANAAVFAMWNVYDKLWMLSLKTLMTGRIHTLITSGFSNVDTSQLILNMFGVYYFGSSIARTLGPVYLLKLYFAGTLAGSLLFISVHGVMAILKSEGVGVSDEDKSTLIALLGPEGSVYAIALLDMCLYPKVTTYFAFILRVPVMLGILGLGHDLLKVLKGEKKSVTIDSMHTGGGAMTKEMHTILPRRFVVFGCCSWQLTKSLMMEKKPTFSYTSHSHHNHFLSHLLPSGIASSSSEIHGFFASTLRRYTHLKLKPGSLLESRAGFFDPQLPPKPWGFTGFQKRGWKSWFNATNGVVLGLILANVAVFTMWKNSNRKWMATKFCGQTNNLSSYTFMSGRIHTLITSGFSNVGTSQLIVNMIGPTTLEPATLGPVYLLKLYFAGSLAGSLLFISVHGVMAVLKGAEGPLYAITLLDIFLYPKVTTYFAFIFRIPIIMGILALGQDLVKVLEVGRRRVSPLPRFTWEEELWLQPLHGGRLGKVDSTIDWFHYWSMKDLLKKMRWERVRRQNQQVGLGDSSSGPGKRWGHTCNAIKGGRFVYVFGGFGRDDCLTNQVHVFDAGTQIWTKPVIRGVPPSPRDSHSCTTVGDHLFVFGGTDGKNHLNDLHVLDTSSHTWKCVDVRGEGPEAREAHSATLVGKRIFIFGGCGRSSGSDDEVFYNDLYTLNTETLTWQRAVTAGNPPSARDSHTCSTWKNKIIVVGGEDLDDYYYSDVHILDTETFVWKQKKTSGQVLTPRAGHVTVALERNLFVFGGFTDSQNLYDDLYVLDVETGVWSKLVHAMEEGPSARFSAGAVCLGPYKAGSFFFVGGCNKNLEPLDDIYYLHTDGGYNARFDQTPGRFSLRKQMKLKCQAQKLAVAGTSTNQGRETLPMSIGSMYQGKTVFHARVTENVPLGYSIETIIDGRVLRGFLFSNRHSSAQTAGPSVSSGKRPAMTDLDCDHGAKSLRTLSEDAAGSSQQAGPVDPSDDANKKVADSNDMDTSMIEKADANVNIVRQQEAETAAAASDVKDQDPSQLNMGAVNSETSPVTLDQANVEPLRNETSTDVAAATEAGPGGDSSPQNQDAGTVAAEDEEAEQNPQQH</sequence>
<dbReference type="Gene3D" id="1.20.1540.10">
    <property type="entry name" value="Rhomboid-like"/>
    <property type="match status" value="3"/>
</dbReference>
<dbReference type="SUPFAM" id="SSF144091">
    <property type="entry name" value="Rhomboid-like"/>
    <property type="match status" value="3"/>
</dbReference>
<evidence type="ECO:0000256" key="2">
    <source>
        <dbReference type="ARBA" id="ARBA00009045"/>
    </source>
</evidence>
<evidence type="ECO:0000313" key="12">
    <source>
        <dbReference type="Proteomes" id="UP000824890"/>
    </source>
</evidence>
<reference evidence="11 12" key="1">
    <citation type="submission" date="2021-05" db="EMBL/GenBank/DDBJ databases">
        <title>Genome Assembly of Synthetic Allotetraploid Brassica napus Reveals Homoeologous Exchanges between Subgenomes.</title>
        <authorList>
            <person name="Davis J.T."/>
        </authorList>
    </citation>
    <scope>NUCLEOTIDE SEQUENCE [LARGE SCALE GENOMIC DNA]</scope>
    <source>
        <strain evidence="12">cv. Da-Ae</strain>
        <tissue evidence="11">Seedling</tissue>
    </source>
</reference>
<protein>
    <recommendedName>
        <fullName evidence="10">Peptidase S54 rhomboid domain-containing protein</fullName>
    </recommendedName>
</protein>
<evidence type="ECO:0000256" key="6">
    <source>
        <dbReference type="ARBA" id="ARBA00022989"/>
    </source>
</evidence>
<proteinExistence type="inferred from homology"/>
<evidence type="ECO:0000259" key="10">
    <source>
        <dbReference type="Pfam" id="PF01694"/>
    </source>
</evidence>
<evidence type="ECO:0000256" key="3">
    <source>
        <dbReference type="ARBA" id="ARBA00022441"/>
    </source>
</evidence>
<feature type="transmembrane region" description="Helical" evidence="9">
    <location>
        <begin position="284"/>
        <end position="305"/>
    </location>
</feature>
<dbReference type="Pfam" id="PF01694">
    <property type="entry name" value="Rhomboid"/>
    <property type="match status" value="3"/>
</dbReference>
<feature type="transmembrane region" description="Helical" evidence="9">
    <location>
        <begin position="187"/>
        <end position="213"/>
    </location>
</feature>
<feature type="transmembrane region" description="Helical" evidence="9">
    <location>
        <begin position="577"/>
        <end position="598"/>
    </location>
</feature>
<evidence type="ECO:0000256" key="9">
    <source>
        <dbReference type="SAM" id="Phobius"/>
    </source>
</evidence>
<evidence type="ECO:0000256" key="5">
    <source>
        <dbReference type="ARBA" id="ARBA00022737"/>
    </source>
</evidence>
<comment type="similarity">
    <text evidence="2">Belongs to the peptidase S54 family.</text>
</comment>
<feature type="transmembrane region" description="Helical" evidence="9">
    <location>
        <begin position="732"/>
        <end position="754"/>
    </location>
</feature>
<dbReference type="EMBL" id="JAGKQM010000007">
    <property type="protein sequence ID" value="KAH0920102.1"/>
    <property type="molecule type" value="Genomic_DNA"/>
</dbReference>
<evidence type="ECO:0000313" key="11">
    <source>
        <dbReference type="EMBL" id="KAH0920102.1"/>
    </source>
</evidence>
<keyword evidence="7 9" id="KW-0472">Membrane</keyword>
<comment type="caution">
    <text evidence="11">The sequence shown here is derived from an EMBL/GenBank/DDBJ whole genome shotgun (WGS) entry which is preliminary data.</text>
</comment>
<dbReference type="PANTHER" id="PTHR46093:SF9">
    <property type="entry name" value="DCD DOMAIN-CONTAINING PROTEIN"/>
    <property type="match status" value="1"/>
</dbReference>
<keyword evidence="12" id="KW-1185">Reference proteome</keyword>
<feature type="transmembrane region" description="Helical" evidence="9">
    <location>
        <begin position="250"/>
        <end position="269"/>
    </location>
</feature>
<dbReference type="InterPro" id="IPR022764">
    <property type="entry name" value="Peptidase_S54_rhomboid_dom"/>
</dbReference>
<feature type="transmembrane region" description="Helical" evidence="9">
    <location>
        <begin position="513"/>
        <end position="535"/>
    </location>
</feature>
<dbReference type="Gene3D" id="2.120.10.80">
    <property type="entry name" value="Kelch-type beta propeller"/>
    <property type="match status" value="2"/>
</dbReference>